<evidence type="ECO:0000256" key="6">
    <source>
        <dbReference type="ARBA" id="ARBA00022806"/>
    </source>
</evidence>
<evidence type="ECO:0000256" key="3">
    <source>
        <dbReference type="ARBA" id="ARBA00022741"/>
    </source>
</evidence>
<dbReference type="Gene3D" id="3.10.110.10">
    <property type="entry name" value="Ubiquitin Conjugating Enzyme"/>
    <property type="match status" value="1"/>
</dbReference>
<feature type="region of interest" description="Disordered" evidence="12">
    <location>
        <begin position="494"/>
        <end position="513"/>
    </location>
</feature>
<dbReference type="InterPro" id="IPR027417">
    <property type="entry name" value="P-loop_NTPase"/>
</dbReference>
<sequence>MVRNNKGGRAARSNKQRKGGRGGNRGGGRGGGRGGRGSDRHGRNEDSHRPGRESGRNDRDDRRGKRGRGGGRVDTIIVQKKGGKKEGLPRLQIQKHILEKLRYAASQFREASKLAAAAENMEDEIDDNGSHNSYEQDSEGDDDYDGAEGHEDEDEDFDEDDDDDDDFPEDWDEEESDDFSDDYSEEEDYDDDPILEPSPSNRLHVRIDDDYEDETPVRVTGSSLSAAASQGIDTSHLMWLEGMGFSSDVALTALKLARSRDRLDALASLYSAVLGKDVVRFGEGRSDPLTVYGVDGDAMLAQRLEESMVLESIFEDRFSQSEDFWTVKNVSLAIPSSVSRQILVREKPIFNLEDALLAKNRSVCRFYLQGKCKYGSACKSVHDVASSSSRSSPDSNLLSGCKLEVYFPHHSRYPYEPPLLIFRDPAGRLSLNLQACVTLWLQDQAALLSGQQMIYSLVDALSGDVISTVLDEPPDRFLAATDFVLETPESVVIGGPSQSGRSSARDDYGGPVPTQRQVKYGVRVAIVLKQDQPTGRTVEGEVADILTRGDHPRGIKVRLKDGRVGRVQWLVTAPTPQKPPETSMKKVDTVEEVTKKAQRMSLGSKSTPKKSETKPMITSINNRPLVALSDQEELIPEEAPPPVPQKVKPTIPDEVLDKQSKEIFDSFQRQQQTTGYIKMQQQRHNLPAWTLRTSILQTVRNNRVIVISGETGCGKTTQVPQYIYDEAIQSRRGARCKILVTQPRRISAIGVAERVASERGERLGGTVGYQIRLENCMSDFTRILFCTTGILLRRLEEGGADGGIDDVSHIVVDEVHERSLDSDFLLMVLRDLLEVRTDLTLILMSATLNAELFQQYFGSNTPRVHIPGRTFPVKTLWLEDALQKTGYQPDGDLARKGGPRAITTAGGSTPGRGGNHQGRGRGQPQEAPQPITRETPDEELDAAALQRRYPHISSSAIKSLSQVDMEKIQYPLIEQLVVWMAQELLG</sequence>
<dbReference type="Gene3D" id="3.30.1370.210">
    <property type="match status" value="1"/>
</dbReference>
<feature type="domain" description="RWD" evidence="14">
    <location>
        <begin position="305"/>
        <end position="468"/>
    </location>
</feature>
<keyword evidence="8" id="KW-0067">ATP-binding</keyword>
<keyword evidence="9" id="KW-0694">RNA-binding</keyword>
<feature type="region of interest" description="Disordered" evidence="12">
    <location>
        <begin position="113"/>
        <end position="204"/>
    </location>
</feature>
<dbReference type="InterPro" id="IPR006575">
    <property type="entry name" value="RWD_dom"/>
</dbReference>
<keyword evidence="4 11" id="KW-0863">Zinc-finger</keyword>
<evidence type="ECO:0000256" key="10">
    <source>
        <dbReference type="ARBA" id="ARBA00060772"/>
    </source>
</evidence>
<dbReference type="Pfam" id="PF09962">
    <property type="entry name" value="DUF2196"/>
    <property type="match status" value="1"/>
</dbReference>
<dbReference type="InterPro" id="IPR011545">
    <property type="entry name" value="DEAD/DEAH_box_helicase_dom"/>
</dbReference>
<evidence type="ECO:0000313" key="16">
    <source>
        <dbReference type="EMBL" id="KAJ3051730.1"/>
    </source>
</evidence>
<dbReference type="Gene3D" id="3.40.50.300">
    <property type="entry name" value="P-loop containing nucleotide triphosphate hydrolases"/>
    <property type="match status" value="1"/>
</dbReference>
<evidence type="ECO:0000256" key="7">
    <source>
        <dbReference type="ARBA" id="ARBA00022833"/>
    </source>
</evidence>
<evidence type="ECO:0000259" key="13">
    <source>
        <dbReference type="PROSITE" id="PS50103"/>
    </source>
</evidence>
<dbReference type="GO" id="GO:0003723">
    <property type="term" value="F:RNA binding"/>
    <property type="evidence" value="ECO:0007669"/>
    <property type="project" value="UniProtKB-KW"/>
</dbReference>
<feature type="compositionally biased region" description="Acidic residues" evidence="12">
    <location>
        <begin position="136"/>
        <end position="194"/>
    </location>
</feature>
<feature type="non-terminal residue" evidence="16">
    <location>
        <position position="986"/>
    </location>
</feature>
<feature type="region of interest" description="Disordered" evidence="12">
    <location>
        <begin position="1"/>
        <end position="91"/>
    </location>
</feature>
<dbReference type="InterPro" id="IPR002464">
    <property type="entry name" value="DNA/RNA_helicase_DEAH_CS"/>
</dbReference>
<dbReference type="InterPro" id="IPR019240">
    <property type="entry name" value="DUF2196"/>
</dbReference>
<dbReference type="GO" id="GO:0008270">
    <property type="term" value="F:zinc ion binding"/>
    <property type="evidence" value="ECO:0007669"/>
    <property type="project" value="UniProtKB-KW"/>
</dbReference>
<keyword evidence="2 11" id="KW-0479">Metal-binding</keyword>
<feature type="region of interest" description="Disordered" evidence="12">
    <location>
        <begin position="888"/>
        <end position="932"/>
    </location>
</feature>
<dbReference type="SMART" id="SM00356">
    <property type="entry name" value="ZnF_C3H1"/>
    <property type="match status" value="1"/>
</dbReference>
<feature type="zinc finger region" description="C3H1-type" evidence="11">
    <location>
        <begin position="358"/>
        <end position="385"/>
    </location>
</feature>
<keyword evidence="7 11" id="KW-0862">Zinc</keyword>
<gene>
    <name evidence="16" type="primary">DHX57_3</name>
    <name evidence="16" type="ORF">HK097_007258</name>
</gene>
<dbReference type="PROSITE" id="PS51192">
    <property type="entry name" value="HELICASE_ATP_BIND_1"/>
    <property type="match status" value="1"/>
</dbReference>
<accession>A0AAD5X2C9</accession>
<comment type="similarity">
    <text evidence="1">Belongs to the DEAD box helicase family. DEAH subfamily.</text>
</comment>
<dbReference type="GO" id="GO:0005524">
    <property type="term" value="F:ATP binding"/>
    <property type="evidence" value="ECO:0007669"/>
    <property type="project" value="UniProtKB-KW"/>
</dbReference>
<protein>
    <submittedName>
        <fullName evidence="16">ATPdependent RNA helicase</fullName>
    </submittedName>
</protein>
<dbReference type="AlphaFoldDB" id="A0AAD5X2C9"/>
<dbReference type="InterPro" id="IPR016135">
    <property type="entry name" value="UBQ-conjugating_enzyme/RWD"/>
</dbReference>
<name>A0AAD5X2C9_9FUNG</name>
<feature type="compositionally biased region" description="Gly residues" evidence="12">
    <location>
        <begin position="21"/>
        <end position="35"/>
    </location>
</feature>
<evidence type="ECO:0000259" key="15">
    <source>
        <dbReference type="PROSITE" id="PS51192"/>
    </source>
</evidence>
<dbReference type="GO" id="GO:0016787">
    <property type="term" value="F:hydrolase activity"/>
    <property type="evidence" value="ECO:0007669"/>
    <property type="project" value="UniProtKB-KW"/>
</dbReference>
<dbReference type="SUPFAM" id="SSF90229">
    <property type="entry name" value="CCCH zinc finger"/>
    <property type="match status" value="1"/>
</dbReference>
<evidence type="ECO:0000256" key="5">
    <source>
        <dbReference type="ARBA" id="ARBA00022801"/>
    </source>
</evidence>
<evidence type="ECO:0000256" key="4">
    <source>
        <dbReference type="ARBA" id="ARBA00022771"/>
    </source>
</evidence>
<dbReference type="PROSITE" id="PS50908">
    <property type="entry name" value="RWD"/>
    <property type="match status" value="1"/>
</dbReference>
<evidence type="ECO:0000259" key="14">
    <source>
        <dbReference type="PROSITE" id="PS50908"/>
    </source>
</evidence>
<dbReference type="PROSITE" id="PS00690">
    <property type="entry name" value="DEAH_ATP_HELICASE"/>
    <property type="match status" value="1"/>
</dbReference>
<evidence type="ECO:0000256" key="2">
    <source>
        <dbReference type="ARBA" id="ARBA00022723"/>
    </source>
</evidence>
<proteinExistence type="inferred from homology"/>
<feature type="compositionally biased region" description="Gly residues" evidence="12">
    <location>
        <begin position="908"/>
        <end position="921"/>
    </location>
</feature>
<comment type="similarity">
    <text evidence="10">Belongs to the DExH box helicase family.</text>
</comment>
<dbReference type="PANTHER" id="PTHR18934">
    <property type="entry name" value="ATP-DEPENDENT RNA HELICASE"/>
    <property type="match status" value="1"/>
</dbReference>
<dbReference type="PANTHER" id="PTHR18934:SF99">
    <property type="entry name" value="ATP-DEPENDENT RNA HELICASE DHX37-RELATED"/>
    <property type="match status" value="1"/>
</dbReference>
<dbReference type="FunFam" id="3.40.50.300:FF:000526">
    <property type="entry name" value="DExH-box ATP-dependent RNA helicase DExH3"/>
    <property type="match status" value="1"/>
</dbReference>
<reference evidence="16" key="1">
    <citation type="submission" date="2020-05" db="EMBL/GenBank/DDBJ databases">
        <title>Phylogenomic resolution of chytrid fungi.</title>
        <authorList>
            <person name="Stajich J.E."/>
            <person name="Amses K."/>
            <person name="Simmons R."/>
            <person name="Seto K."/>
            <person name="Myers J."/>
            <person name="Bonds A."/>
            <person name="Quandt C.A."/>
            <person name="Barry K."/>
            <person name="Liu P."/>
            <person name="Grigoriev I."/>
            <person name="Longcore J.E."/>
            <person name="James T.Y."/>
        </authorList>
    </citation>
    <scope>NUCLEOTIDE SEQUENCE</scope>
    <source>
        <strain evidence="16">JEL0318</strain>
    </source>
</reference>
<dbReference type="Pfam" id="PF05773">
    <property type="entry name" value="RWD"/>
    <property type="match status" value="1"/>
</dbReference>
<evidence type="ECO:0000256" key="8">
    <source>
        <dbReference type="ARBA" id="ARBA00022840"/>
    </source>
</evidence>
<evidence type="ECO:0000313" key="17">
    <source>
        <dbReference type="Proteomes" id="UP001212841"/>
    </source>
</evidence>
<dbReference type="Pfam" id="PF00642">
    <property type="entry name" value="zf-CCCH"/>
    <property type="match status" value="1"/>
</dbReference>
<dbReference type="SMART" id="SM00487">
    <property type="entry name" value="DEXDc"/>
    <property type="match status" value="1"/>
</dbReference>
<keyword evidence="3" id="KW-0547">Nucleotide-binding</keyword>
<dbReference type="CDD" id="cd17917">
    <property type="entry name" value="DEXHc_RHA-like"/>
    <property type="match status" value="1"/>
</dbReference>
<dbReference type="InterPro" id="IPR036855">
    <property type="entry name" value="Znf_CCCH_sf"/>
</dbReference>
<feature type="domain" description="C3H1-type" evidence="13">
    <location>
        <begin position="358"/>
        <end position="385"/>
    </location>
</feature>
<dbReference type="NCBIfam" id="TIGR03833">
    <property type="entry name" value="YwbE family protein"/>
    <property type="match status" value="1"/>
</dbReference>
<dbReference type="PROSITE" id="PS50103">
    <property type="entry name" value="ZF_C3H1"/>
    <property type="match status" value="1"/>
</dbReference>
<dbReference type="InterPro" id="IPR014001">
    <property type="entry name" value="Helicase_ATP-bd"/>
</dbReference>
<feature type="domain" description="Helicase ATP-binding" evidence="15">
    <location>
        <begin position="696"/>
        <end position="866"/>
    </location>
</feature>
<dbReference type="GO" id="GO:0004386">
    <property type="term" value="F:helicase activity"/>
    <property type="evidence" value="ECO:0007669"/>
    <property type="project" value="UniProtKB-KW"/>
</dbReference>
<evidence type="ECO:0000256" key="12">
    <source>
        <dbReference type="SAM" id="MobiDB-lite"/>
    </source>
</evidence>
<dbReference type="Pfam" id="PF00270">
    <property type="entry name" value="DEAD"/>
    <property type="match status" value="1"/>
</dbReference>
<keyword evidence="17" id="KW-1185">Reference proteome</keyword>
<evidence type="ECO:0000256" key="1">
    <source>
        <dbReference type="ARBA" id="ARBA00008792"/>
    </source>
</evidence>
<dbReference type="SUPFAM" id="SSF52540">
    <property type="entry name" value="P-loop containing nucleoside triphosphate hydrolases"/>
    <property type="match status" value="1"/>
</dbReference>
<evidence type="ECO:0000256" key="9">
    <source>
        <dbReference type="ARBA" id="ARBA00022884"/>
    </source>
</evidence>
<feature type="compositionally biased region" description="Basic and acidic residues" evidence="12">
    <location>
        <begin position="36"/>
        <end position="63"/>
    </location>
</feature>
<comment type="caution">
    <text evidence="16">The sequence shown here is derived from an EMBL/GenBank/DDBJ whole genome shotgun (WGS) entry which is preliminary data.</text>
</comment>
<keyword evidence="5" id="KW-0378">Hydrolase</keyword>
<evidence type="ECO:0000256" key="11">
    <source>
        <dbReference type="PROSITE-ProRule" id="PRU00723"/>
    </source>
</evidence>
<organism evidence="16 17">
    <name type="scientific">Rhizophlyctis rosea</name>
    <dbReference type="NCBI Taxonomy" id="64517"/>
    <lineage>
        <taxon>Eukaryota</taxon>
        <taxon>Fungi</taxon>
        <taxon>Fungi incertae sedis</taxon>
        <taxon>Chytridiomycota</taxon>
        <taxon>Chytridiomycota incertae sedis</taxon>
        <taxon>Chytridiomycetes</taxon>
        <taxon>Rhizophlyctidales</taxon>
        <taxon>Rhizophlyctidaceae</taxon>
        <taxon>Rhizophlyctis</taxon>
    </lineage>
</organism>
<keyword evidence="6 16" id="KW-0347">Helicase</keyword>
<dbReference type="EMBL" id="JADGJD010000364">
    <property type="protein sequence ID" value="KAJ3051730.1"/>
    <property type="molecule type" value="Genomic_DNA"/>
</dbReference>
<dbReference type="Proteomes" id="UP001212841">
    <property type="component" value="Unassembled WGS sequence"/>
</dbReference>
<dbReference type="InterPro" id="IPR000571">
    <property type="entry name" value="Znf_CCCH"/>
</dbReference>